<evidence type="ECO:0000256" key="2">
    <source>
        <dbReference type="ARBA" id="ARBA00022527"/>
    </source>
</evidence>
<dbReference type="GO" id="GO:0006950">
    <property type="term" value="P:response to stress"/>
    <property type="evidence" value="ECO:0007669"/>
    <property type="project" value="UniProtKB-ARBA"/>
</dbReference>
<evidence type="ECO:0000256" key="3">
    <source>
        <dbReference type="ARBA" id="ARBA00022679"/>
    </source>
</evidence>
<dbReference type="STRING" id="15368.A0A2K2DL19"/>
<keyword evidence="10" id="KW-1133">Transmembrane helix</keyword>
<dbReference type="InParanoid" id="A0A2K2DL19"/>
<sequence>MGAPEAGVGRIGAGGAGKARDEGARGQGWGRVCAGGSGRGQGWGQVCAGGRGRGRGWGRPGDDGGAGRRRAGMGRVRSGGDEGKEACGDGEWVAVLSWILFRLQRAGPELALAPPPRPATARQQWRRRLPTSTLSSTARTTAASSWPTAPHLNALLGPLAPATRLFLSSPLTLTRSDAGGGQRERRLAPVMGEEECGGARQRRSYMAGAQTRNCHCGSANLPSHSVADRRISLLCADLGERKGSNLDRLTGRVDANGQSTEPKNIESLESMLMDLSTLRAATGGFAENNKLGEGGFGAVYKGTLPDGDEIAVKRLSKSSTQGVGELTNELALVAKLQHKNLVRLVGVCFEQEERLLVYEFVPNRSLDQILFGNTEKSEQLDWGKRHKIIHGIARGLQYLHEDSQLKVVHRDLKASNVLLDTNMNPKISDFGLAKLFSPDQTQGVTSRVVGTYGYLAPEYATRGNYSVKSDVFSFGVMVLEIVTGRRNNGCASGQSGDLLALVWERWADGSVSELVDPAGMGDGFSRTDALRCVHIGLLCAQGDPAGRPAMSSVVMMLGSGTVSLQAPPKPVSYARSGGGASSGASTGSV</sequence>
<evidence type="ECO:0000256" key="8">
    <source>
        <dbReference type="ARBA" id="ARBA00022777"/>
    </source>
</evidence>
<dbReference type="InterPro" id="IPR008271">
    <property type="entry name" value="Ser/Thr_kinase_AS"/>
</dbReference>
<dbReference type="GO" id="GO:0004674">
    <property type="term" value="F:protein serine/threonine kinase activity"/>
    <property type="evidence" value="ECO:0000318"/>
    <property type="project" value="GO_Central"/>
</dbReference>
<dbReference type="PROSITE" id="PS00108">
    <property type="entry name" value="PROTEIN_KINASE_ST"/>
    <property type="match status" value="1"/>
</dbReference>
<dbReference type="SUPFAM" id="SSF56112">
    <property type="entry name" value="Protein kinase-like (PK-like)"/>
    <property type="match status" value="1"/>
</dbReference>
<evidence type="ECO:0000256" key="11">
    <source>
        <dbReference type="ARBA" id="ARBA00023136"/>
    </source>
</evidence>
<dbReference type="InterPro" id="IPR017441">
    <property type="entry name" value="Protein_kinase_ATP_BS"/>
</dbReference>
<evidence type="ECO:0000313" key="17">
    <source>
        <dbReference type="EnsemblPlants" id="PNT74977"/>
    </source>
</evidence>
<keyword evidence="12" id="KW-0325">Glycoprotein</keyword>
<dbReference type="CDD" id="cd14066">
    <property type="entry name" value="STKc_IRAK"/>
    <property type="match status" value="1"/>
</dbReference>
<keyword evidence="5" id="KW-0732">Signal</keyword>
<dbReference type="EMBL" id="CM000880">
    <property type="protein sequence ID" value="PNT74977.1"/>
    <property type="molecule type" value="Genomic_DNA"/>
</dbReference>
<evidence type="ECO:0000256" key="6">
    <source>
        <dbReference type="ARBA" id="ARBA00022737"/>
    </source>
</evidence>
<dbReference type="OrthoDB" id="4062651at2759"/>
<keyword evidence="2" id="KW-0723">Serine/threonine-protein kinase</keyword>
<evidence type="ECO:0000256" key="12">
    <source>
        <dbReference type="ARBA" id="ARBA00023180"/>
    </source>
</evidence>
<reference evidence="17" key="3">
    <citation type="submission" date="2018-08" db="UniProtKB">
        <authorList>
            <consortium name="EnsemblPlants"/>
        </authorList>
    </citation>
    <scope>IDENTIFICATION</scope>
    <source>
        <strain evidence="17">cv. Bd21</strain>
    </source>
</reference>
<evidence type="ECO:0000313" key="18">
    <source>
        <dbReference type="Proteomes" id="UP000008810"/>
    </source>
</evidence>
<dbReference type="GO" id="GO:0005886">
    <property type="term" value="C:plasma membrane"/>
    <property type="evidence" value="ECO:0000318"/>
    <property type="project" value="GO_Central"/>
</dbReference>
<evidence type="ECO:0000313" key="16">
    <source>
        <dbReference type="EMBL" id="PNT74977.1"/>
    </source>
</evidence>
<dbReference type="GO" id="GO:0006955">
    <property type="term" value="P:immune response"/>
    <property type="evidence" value="ECO:0000318"/>
    <property type="project" value="GO_Central"/>
</dbReference>
<feature type="binding site" evidence="13">
    <location>
        <position position="313"/>
    </location>
    <ligand>
        <name>ATP</name>
        <dbReference type="ChEBI" id="CHEBI:30616"/>
    </ligand>
</feature>
<dbReference type="Pfam" id="PF00069">
    <property type="entry name" value="Pkinase"/>
    <property type="match status" value="1"/>
</dbReference>
<evidence type="ECO:0000256" key="13">
    <source>
        <dbReference type="PROSITE-ProRule" id="PRU10141"/>
    </source>
</evidence>
<dbReference type="FunFam" id="3.30.200.20:FF:000142">
    <property type="entry name" value="Cysteine-rich receptor-like protein kinase 10"/>
    <property type="match status" value="1"/>
</dbReference>
<dbReference type="InterPro" id="IPR011009">
    <property type="entry name" value="Kinase-like_dom_sf"/>
</dbReference>
<evidence type="ECO:0000256" key="4">
    <source>
        <dbReference type="ARBA" id="ARBA00022692"/>
    </source>
</evidence>
<comment type="subcellular location">
    <subcellularLocation>
        <location evidence="1">Membrane</location>
        <topology evidence="1">Single-pass membrane protein</topology>
    </subcellularLocation>
</comment>
<keyword evidence="11" id="KW-0472">Membrane</keyword>
<evidence type="ECO:0000256" key="5">
    <source>
        <dbReference type="ARBA" id="ARBA00022729"/>
    </source>
</evidence>
<dbReference type="EnsemblPlants" id="PNT74977">
    <property type="protein sequence ID" value="PNT74977"/>
    <property type="gene ID" value="BRADI_1g25612v3"/>
</dbReference>
<dbReference type="AlphaFoldDB" id="A0A2K2DL19"/>
<dbReference type="PANTHER" id="PTHR27002">
    <property type="entry name" value="RECEPTOR-LIKE SERINE/THREONINE-PROTEIN KINASE SD1-8"/>
    <property type="match status" value="1"/>
</dbReference>
<dbReference type="Gramene" id="PNT74977">
    <property type="protein sequence ID" value="PNT74977"/>
    <property type="gene ID" value="BRADI_1g25612v3"/>
</dbReference>
<dbReference type="PROSITE" id="PS50011">
    <property type="entry name" value="PROTEIN_KINASE_DOM"/>
    <property type="match status" value="1"/>
</dbReference>
<dbReference type="FunFam" id="1.10.510.10:FF:000129">
    <property type="entry name" value="cysteine-rich receptor-like protein kinase 10"/>
    <property type="match status" value="1"/>
</dbReference>
<organism evidence="16">
    <name type="scientific">Brachypodium distachyon</name>
    <name type="common">Purple false brome</name>
    <name type="synonym">Trachynia distachya</name>
    <dbReference type="NCBI Taxonomy" id="15368"/>
    <lineage>
        <taxon>Eukaryota</taxon>
        <taxon>Viridiplantae</taxon>
        <taxon>Streptophyta</taxon>
        <taxon>Embryophyta</taxon>
        <taxon>Tracheophyta</taxon>
        <taxon>Spermatophyta</taxon>
        <taxon>Magnoliopsida</taxon>
        <taxon>Liliopsida</taxon>
        <taxon>Poales</taxon>
        <taxon>Poaceae</taxon>
        <taxon>BOP clade</taxon>
        <taxon>Pooideae</taxon>
        <taxon>Stipodae</taxon>
        <taxon>Brachypodieae</taxon>
        <taxon>Brachypodium</taxon>
    </lineage>
</organism>
<dbReference type="PROSITE" id="PS00107">
    <property type="entry name" value="PROTEIN_KINASE_ATP"/>
    <property type="match status" value="1"/>
</dbReference>
<evidence type="ECO:0000256" key="1">
    <source>
        <dbReference type="ARBA" id="ARBA00004167"/>
    </source>
</evidence>
<dbReference type="GO" id="GO:0005524">
    <property type="term" value="F:ATP binding"/>
    <property type="evidence" value="ECO:0007669"/>
    <property type="project" value="UniProtKB-UniRule"/>
</dbReference>
<dbReference type="SMART" id="SM00220">
    <property type="entry name" value="S_TKc"/>
    <property type="match status" value="1"/>
</dbReference>
<feature type="compositionally biased region" description="Gly residues" evidence="14">
    <location>
        <begin position="25"/>
        <end position="59"/>
    </location>
</feature>
<evidence type="ECO:0000256" key="7">
    <source>
        <dbReference type="ARBA" id="ARBA00022741"/>
    </source>
</evidence>
<evidence type="ECO:0000256" key="9">
    <source>
        <dbReference type="ARBA" id="ARBA00022840"/>
    </source>
</evidence>
<dbReference type="Gene3D" id="3.30.200.20">
    <property type="entry name" value="Phosphorylase Kinase, domain 1"/>
    <property type="match status" value="1"/>
</dbReference>
<dbReference type="Gene3D" id="1.10.510.10">
    <property type="entry name" value="Transferase(Phosphotransferase) domain 1"/>
    <property type="match status" value="1"/>
</dbReference>
<protein>
    <recommendedName>
        <fullName evidence="15">Protein kinase domain-containing protein</fullName>
    </recommendedName>
</protein>
<dbReference type="PANTHER" id="PTHR27002:SF1040">
    <property type="entry name" value="OS07G0538400 PROTEIN"/>
    <property type="match status" value="1"/>
</dbReference>
<name>A0A2K2DL19_BRADI</name>
<evidence type="ECO:0000259" key="15">
    <source>
        <dbReference type="PROSITE" id="PS50011"/>
    </source>
</evidence>
<reference evidence="16" key="2">
    <citation type="submission" date="2017-06" db="EMBL/GenBank/DDBJ databases">
        <title>WGS assembly of Brachypodium distachyon.</title>
        <authorList>
            <consortium name="The International Brachypodium Initiative"/>
            <person name="Lucas S."/>
            <person name="Harmon-Smith M."/>
            <person name="Lail K."/>
            <person name="Tice H."/>
            <person name="Grimwood J."/>
            <person name="Bruce D."/>
            <person name="Barry K."/>
            <person name="Shu S."/>
            <person name="Lindquist E."/>
            <person name="Wang M."/>
            <person name="Pitluck S."/>
            <person name="Vogel J.P."/>
            <person name="Garvin D.F."/>
            <person name="Mockler T.C."/>
            <person name="Schmutz J."/>
            <person name="Rokhsar D."/>
            <person name="Bevan M.W."/>
        </authorList>
    </citation>
    <scope>NUCLEOTIDE SEQUENCE</scope>
    <source>
        <strain evidence="16">Bd21</strain>
    </source>
</reference>
<feature type="region of interest" description="Disordered" evidence="14">
    <location>
        <begin position="1"/>
        <end position="86"/>
    </location>
</feature>
<keyword evidence="18" id="KW-1185">Reference proteome</keyword>
<accession>A0A2K2DL19</accession>
<keyword evidence="3" id="KW-0808">Transferase</keyword>
<proteinExistence type="predicted"/>
<dbReference type="InterPro" id="IPR000719">
    <property type="entry name" value="Prot_kinase_dom"/>
</dbReference>
<keyword evidence="9 13" id="KW-0067">ATP-binding</keyword>
<reference evidence="16 17" key="1">
    <citation type="journal article" date="2010" name="Nature">
        <title>Genome sequencing and analysis of the model grass Brachypodium distachyon.</title>
        <authorList>
            <consortium name="International Brachypodium Initiative"/>
        </authorList>
    </citation>
    <scope>NUCLEOTIDE SEQUENCE [LARGE SCALE GENOMIC DNA]</scope>
    <source>
        <strain evidence="16 17">Bd21</strain>
    </source>
</reference>
<feature type="domain" description="Protein kinase" evidence="15">
    <location>
        <begin position="285"/>
        <end position="562"/>
    </location>
</feature>
<keyword evidence="8" id="KW-0418">Kinase</keyword>
<keyword evidence="7 13" id="KW-0547">Nucleotide-binding</keyword>
<evidence type="ECO:0000256" key="10">
    <source>
        <dbReference type="ARBA" id="ARBA00022989"/>
    </source>
</evidence>
<dbReference type="GO" id="GO:0007165">
    <property type="term" value="P:signal transduction"/>
    <property type="evidence" value="ECO:0000318"/>
    <property type="project" value="GO_Central"/>
</dbReference>
<keyword evidence="6" id="KW-0677">Repeat</keyword>
<keyword evidence="4" id="KW-0812">Transmembrane</keyword>
<dbReference type="Proteomes" id="UP000008810">
    <property type="component" value="Chromosome 1"/>
</dbReference>
<gene>
    <name evidence="16" type="ORF">BRADI_1g25612v3</name>
</gene>
<evidence type="ECO:0000256" key="14">
    <source>
        <dbReference type="SAM" id="MobiDB-lite"/>
    </source>
</evidence>